<sequence length="249" mass="26878">MNHTGVCGTDSPRAARTRGLWEGSAEFVTAASSHGSIGRLRRALPRISPARTYSRWVATREFSEAQSADFAHALRSLHEARLRPEVRLTEVPAPSRLAPHSVAMTADIVDPSDDEDIATGRFVLLHDPSEPEPWSGAWRVVTFARAELEAEVASDPMLGAVGWSWLTDALESHGIEPINLAGTVTRVVSESFGDLDDREPDVDMEIRASWTPAGPAVGVHLEAWVDMLGTVGGLPPLPSGVVALPGRRR</sequence>
<dbReference type="Proteomes" id="UP000288711">
    <property type="component" value="Unassembled WGS sequence"/>
</dbReference>
<accession>A0A444B673</accession>
<name>A0A444B673_9MICO</name>
<dbReference type="EMBL" id="PIPF01000007">
    <property type="protein sequence ID" value="RWU83897.1"/>
    <property type="molecule type" value="Genomic_DNA"/>
</dbReference>
<gene>
    <name evidence="1" type="ORF">CWN80_08315</name>
</gene>
<dbReference type="InterPro" id="IPR021555">
    <property type="entry name" value="DUF3000"/>
</dbReference>
<dbReference type="Pfam" id="PF11452">
    <property type="entry name" value="DUF3000"/>
    <property type="match status" value="1"/>
</dbReference>
<evidence type="ECO:0000313" key="2">
    <source>
        <dbReference type="Proteomes" id="UP000288711"/>
    </source>
</evidence>
<dbReference type="AlphaFoldDB" id="A0A444B673"/>
<comment type="caution">
    <text evidence="1">The sequence shown here is derived from an EMBL/GenBank/DDBJ whole genome shotgun (WGS) entry which is preliminary data.</text>
</comment>
<protein>
    <submittedName>
        <fullName evidence="1">DUF3000 domain-containing protein</fullName>
    </submittedName>
</protein>
<proteinExistence type="predicted"/>
<reference evidence="1 2" key="1">
    <citation type="journal article" date="2009" name="Int. J. Syst. Evol. Microbiol.">
        <title>Janibacter hoylei sp. nov., Bacillus isronensis sp. nov. and Bacillus aryabhattai sp. nov., isolated from cryotubes used for collecting air from the upper atmosphere.</title>
        <authorList>
            <person name="Shivaji S."/>
            <person name="Chaturvedi P."/>
            <person name="Begum Z."/>
            <person name="Pindi P.K."/>
            <person name="Manorama R."/>
            <person name="Padmanaban D.A."/>
            <person name="Shouche Y.S."/>
            <person name="Pawar S."/>
            <person name="Vaishampayan P."/>
            <person name="Dutt C.B."/>
            <person name="Datta G.N."/>
            <person name="Manchanda R.K."/>
            <person name="Rao U.R."/>
            <person name="Bhargava P.M."/>
            <person name="Narlikar J.V."/>
        </authorList>
    </citation>
    <scope>NUCLEOTIDE SEQUENCE [LARGE SCALE GENOMIC DNA]</scope>
    <source>
        <strain evidence="1 2">PVAS-1</strain>
    </source>
</reference>
<evidence type="ECO:0000313" key="1">
    <source>
        <dbReference type="EMBL" id="RWU83897.1"/>
    </source>
</evidence>
<organism evidence="1 2">
    <name type="scientific">Janibacter hoylei PVAS-1</name>
    <dbReference type="NCBI Taxonomy" id="1210046"/>
    <lineage>
        <taxon>Bacteria</taxon>
        <taxon>Bacillati</taxon>
        <taxon>Actinomycetota</taxon>
        <taxon>Actinomycetes</taxon>
        <taxon>Micrococcales</taxon>
        <taxon>Intrasporangiaceae</taxon>
        <taxon>Janibacter</taxon>
    </lineage>
</organism>
<keyword evidence="2" id="KW-1185">Reference proteome</keyword>
<dbReference type="OrthoDB" id="3210980at2"/>